<dbReference type="Pfam" id="PF25583">
    <property type="entry name" value="WCX"/>
    <property type="match status" value="1"/>
</dbReference>
<dbReference type="InterPro" id="IPR036388">
    <property type="entry name" value="WH-like_DNA-bd_sf"/>
</dbReference>
<dbReference type="STRING" id="160454.RV10_GL005037"/>
<dbReference type="OrthoDB" id="9815009at2"/>
<evidence type="ECO:0000256" key="2">
    <source>
        <dbReference type="ARBA" id="ARBA00023163"/>
    </source>
</evidence>
<dbReference type="PIRSF" id="PIRSF016838">
    <property type="entry name" value="PafC"/>
    <property type="match status" value="1"/>
</dbReference>
<accession>R2SFY7</accession>
<dbReference type="RefSeq" id="WP_010758090.1">
    <property type="nucleotide sequence ID" value="NZ_ASWD01000001.1"/>
</dbReference>
<keyword evidence="1" id="KW-0805">Transcription regulation</keyword>
<keyword evidence="5" id="KW-1185">Reference proteome</keyword>
<dbReference type="PATRIC" id="fig|1158607.3.peg.3092"/>
<dbReference type="PROSITE" id="PS51000">
    <property type="entry name" value="HTH_DEOR_2"/>
    <property type="match status" value="1"/>
</dbReference>
<keyword evidence="2" id="KW-0804">Transcription</keyword>
<sequence>MTSRRLLNILLILLEKGQTTAPELAEEFETSVRTIYRDIDALSAAGIPVYTTQGQGGGIFINQDYVLNRMALSHEEQEKILMALQELSLVESRQSDALLQKLSALFKTSATDWLEIDFSQWGLESKQLLDPLKQAIFNKQLVRFCYTKHQGETEQRIVEPHKLIFKNRDWYLYAFCQLRQDFRLFKLQRIKQLEILSESFQRRIIPDVLSNQAAAVDEKIAVTLLFAPALAHRVYEYYENVSQQADGRFCVTVDLPHNNELYSFLLSLGEQVEVAAPMKIRQELSKRIKNMLQNYQT</sequence>
<dbReference type="PANTHER" id="PTHR34580:SF1">
    <property type="entry name" value="PROTEIN PAFC"/>
    <property type="match status" value="1"/>
</dbReference>
<dbReference type="Gene3D" id="1.10.10.10">
    <property type="entry name" value="Winged helix-like DNA-binding domain superfamily/Winged helix DNA-binding domain"/>
    <property type="match status" value="1"/>
</dbReference>
<gene>
    <name evidence="4" type="ORF">UAU_03108</name>
</gene>
<dbReference type="EMBL" id="AJAQ01000033">
    <property type="protein sequence ID" value="EOH91806.1"/>
    <property type="molecule type" value="Genomic_DNA"/>
</dbReference>
<dbReference type="PANTHER" id="PTHR34580">
    <property type="match status" value="1"/>
</dbReference>
<dbReference type="InterPro" id="IPR036390">
    <property type="entry name" value="WH_DNA-bd_sf"/>
</dbReference>
<dbReference type="AlphaFoldDB" id="R2SFY7"/>
<comment type="caution">
    <text evidence="4">The sequence shown here is derived from an EMBL/GenBank/DDBJ whole genome shotgun (WGS) entry which is preliminary data.</text>
</comment>
<dbReference type="InterPro" id="IPR013196">
    <property type="entry name" value="HTH_11"/>
</dbReference>
<dbReference type="InterPro" id="IPR028349">
    <property type="entry name" value="PafC-like"/>
</dbReference>
<reference evidence="4 5" key="1">
    <citation type="submission" date="2013-02" db="EMBL/GenBank/DDBJ databases">
        <title>The Genome Sequence of Enterococcus pallens BAA-351.</title>
        <authorList>
            <consortium name="The Broad Institute Genome Sequencing Platform"/>
            <consortium name="The Broad Institute Genome Sequencing Center for Infectious Disease"/>
            <person name="Earl A.M."/>
            <person name="Gilmore M.S."/>
            <person name="Lebreton F."/>
            <person name="Walker B."/>
            <person name="Young S.K."/>
            <person name="Zeng Q."/>
            <person name="Gargeya S."/>
            <person name="Fitzgerald M."/>
            <person name="Haas B."/>
            <person name="Abouelleil A."/>
            <person name="Alvarado L."/>
            <person name="Arachchi H.M."/>
            <person name="Berlin A.M."/>
            <person name="Chapman S.B."/>
            <person name="Dewar J."/>
            <person name="Goldberg J."/>
            <person name="Griggs A."/>
            <person name="Gujja S."/>
            <person name="Hansen M."/>
            <person name="Howarth C."/>
            <person name="Imamovic A."/>
            <person name="Larimer J."/>
            <person name="McCowan C."/>
            <person name="Murphy C."/>
            <person name="Neiman D."/>
            <person name="Pearson M."/>
            <person name="Priest M."/>
            <person name="Roberts A."/>
            <person name="Saif S."/>
            <person name="Shea T."/>
            <person name="Sisk P."/>
            <person name="Sykes S."/>
            <person name="Wortman J."/>
            <person name="Nusbaum C."/>
            <person name="Birren B."/>
        </authorList>
    </citation>
    <scope>NUCLEOTIDE SEQUENCE [LARGE SCALE GENOMIC DNA]</scope>
    <source>
        <strain evidence="4 5">ATCC BAA-351</strain>
    </source>
</reference>
<dbReference type="InterPro" id="IPR026881">
    <property type="entry name" value="WYL_dom"/>
</dbReference>
<evidence type="ECO:0000259" key="3">
    <source>
        <dbReference type="PROSITE" id="PS51000"/>
    </source>
</evidence>
<dbReference type="SUPFAM" id="SSF46785">
    <property type="entry name" value="Winged helix' DNA-binding domain"/>
    <property type="match status" value="1"/>
</dbReference>
<dbReference type="Pfam" id="PF13280">
    <property type="entry name" value="WYL"/>
    <property type="match status" value="1"/>
</dbReference>
<dbReference type="InterPro" id="IPR051534">
    <property type="entry name" value="CBASS_pafABC_assoc_protein"/>
</dbReference>
<dbReference type="GO" id="GO:0003700">
    <property type="term" value="F:DNA-binding transcription factor activity"/>
    <property type="evidence" value="ECO:0007669"/>
    <property type="project" value="InterPro"/>
</dbReference>
<dbReference type="HOGENOM" id="CLU_041141_5_1_9"/>
<organism evidence="4 5">
    <name type="scientific">Enterococcus pallens ATCC BAA-351</name>
    <dbReference type="NCBI Taxonomy" id="1158607"/>
    <lineage>
        <taxon>Bacteria</taxon>
        <taxon>Bacillati</taxon>
        <taxon>Bacillota</taxon>
        <taxon>Bacilli</taxon>
        <taxon>Lactobacillales</taxon>
        <taxon>Enterococcaceae</taxon>
        <taxon>Enterococcus</taxon>
    </lineage>
</organism>
<evidence type="ECO:0000313" key="5">
    <source>
        <dbReference type="Proteomes" id="UP000013782"/>
    </source>
</evidence>
<name>R2SFY7_9ENTE</name>
<dbReference type="Pfam" id="PF08279">
    <property type="entry name" value="HTH_11"/>
    <property type="match status" value="1"/>
</dbReference>
<feature type="domain" description="HTH deoR-type" evidence="3">
    <location>
        <begin position="2"/>
        <end position="60"/>
    </location>
</feature>
<dbReference type="PROSITE" id="PS52050">
    <property type="entry name" value="WYL"/>
    <property type="match status" value="1"/>
</dbReference>
<dbReference type="InterPro" id="IPR001034">
    <property type="entry name" value="DeoR_HTH"/>
</dbReference>
<proteinExistence type="predicted"/>
<protein>
    <recommendedName>
        <fullName evidence="3">HTH deoR-type domain-containing protein</fullName>
    </recommendedName>
</protein>
<dbReference type="eggNOG" id="COG2378">
    <property type="taxonomic scope" value="Bacteria"/>
</dbReference>
<evidence type="ECO:0000256" key="1">
    <source>
        <dbReference type="ARBA" id="ARBA00023015"/>
    </source>
</evidence>
<evidence type="ECO:0000313" key="4">
    <source>
        <dbReference type="EMBL" id="EOH91806.1"/>
    </source>
</evidence>
<dbReference type="InterPro" id="IPR057727">
    <property type="entry name" value="WCX_dom"/>
</dbReference>
<dbReference type="Proteomes" id="UP000013782">
    <property type="component" value="Unassembled WGS sequence"/>
</dbReference>